<protein>
    <submittedName>
        <fullName evidence="2">Uncharacterized protein</fullName>
    </submittedName>
</protein>
<evidence type="ECO:0000256" key="1">
    <source>
        <dbReference type="SAM" id="MobiDB-lite"/>
    </source>
</evidence>
<feature type="compositionally biased region" description="Acidic residues" evidence="1">
    <location>
        <begin position="84"/>
        <end position="97"/>
    </location>
</feature>
<reference evidence="2" key="1">
    <citation type="submission" date="2021-02" db="EMBL/GenBank/DDBJ databases">
        <authorList>
            <person name="Nowell W R."/>
        </authorList>
    </citation>
    <scope>NUCLEOTIDE SEQUENCE</scope>
</reference>
<feature type="region of interest" description="Disordered" evidence="1">
    <location>
        <begin position="84"/>
        <end position="112"/>
    </location>
</feature>
<evidence type="ECO:0000313" key="3">
    <source>
        <dbReference type="Proteomes" id="UP000663852"/>
    </source>
</evidence>
<gene>
    <name evidence="2" type="ORF">EDS130_LOCUS42701</name>
</gene>
<organism evidence="2 3">
    <name type="scientific">Adineta ricciae</name>
    <name type="common">Rotifer</name>
    <dbReference type="NCBI Taxonomy" id="249248"/>
    <lineage>
        <taxon>Eukaryota</taxon>
        <taxon>Metazoa</taxon>
        <taxon>Spiralia</taxon>
        <taxon>Gnathifera</taxon>
        <taxon>Rotifera</taxon>
        <taxon>Eurotatoria</taxon>
        <taxon>Bdelloidea</taxon>
        <taxon>Adinetida</taxon>
        <taxon>Adinetidae</taxon>
        <taxon>Adineta</taxon>
    </lineage>
</organism>
<comment type="caution">
    <text evidence="2">The sequence shown here is derived from an EMBL/GenBank/DDBJ whole genome shotgun (WGS) entry which is preliminary data.</text>
</comment>
<name>A0A815TF74_ADIRI</name>
<dbReference type="OrthoDB" id="10589143at2759"/>
<accession>A0A815TF74</accession>
<dbReference type="EMBL" id="CAJNOJ010000640">
    <property type="protein sequence ID" value="CAF1502191.1"/>
    <property type="molecule type" value="Genomic_DNA"/>
</dbReference>
<dbReference type="AlphaFoldDB" id="A0A815TF74"/>
<sequence length="143" mass="16346">MSSTTSKTISYETAVDIVTSRIPPGYSRRQYQRWVLAEHHCPISDADFDCLVELGLIEKIVAILGETEYNNEWLHHIYDSLYEEEYEDEDEDEDEGEEGVKENGEDYQVDDEPVMTQARTHGSVLNDVSKQIELSNNVNNAGQ</sequence>
<evidence type="ECO:0000313" key="2">
    <source>
        <dbReference type="EMBL" id="CAF1502191.1"/>
    </source>
</evidence>
<proteinExistence type="predicted"/>
<dbReference type="Proteomes" id="UP000663852">
    <property type="component" value="Unassembled WGS sequence"/>
</dbReference>